<feature type="transmembrane region" description="Helical" evidence="1">
    <location>
        <begin position="57"/>
        <end position="76"/>
    </location>
</feature>
<sequence length="85" mass="9329">MTLSNSNLGTELGLLVLLGDDVILQSVNESLIIRQTPGIAGDGYIATTGQSGRWSSWFWSSLTSMLIMWWCTSYLWSSLASGLIR</sequence>
<keyword evidence="1" id="KW-0472">Membrane</keyword>
<name>A0A2G5UEM5_9PELO</name>
<organism evidence="2 3">
    <name type="scientific">Caenorhabditis nigoni</name>
    <dbReference type="NCBI Taxonomy" id="1611254"/>
    <lineage>
        <taxon>Eukaryota</taxon>
        <taxon>Metazoa</taxon>
        <taxon>Ecdysozoa</taxon>
        <taxon>Nematoda</taxon>
        <taxon>Chromadorea</taxon>
        <taxon>Rhabditida</taxon>
        <taxon>Rhabditina</taxon>
        <taxon>Rhabditomorpha</taxon>
        <taxon>Rhabditoidea</taxon>
        <taxon>Rhabditidae</taxon>
        <taxon>Peloderinae</taxon>
        <taxon>Caenorhabditis</taxon>
    </lineage>
</organism>
<dbReference type="EMBL" id="PDUG01000004">
    <property type="protein sequence ID" value="PIC37686.1"/>
    <property type="molecule type" value="Genomic_DNA"/>
</dbReference>
<evidence type="ECO:0000313" key="2">
    <source>
        <dbReference type="EMBL" id="PIC37686.1"/>
    </source>
</evidence>
<reference evidence="3" key="1">
    <citation type="submission" date="2017-10" db="EMBL/GenBank/DDBJ databases">
        <title>Rapid genome shrinkage in a self-fertile nematode reveals novel sperm competition proteins.</title>
        <authorList>
            <person name="Yin D."/>
            <person name="Schwarz E.M."/>
            <person name="Thomas C.G."/>
            <person name="Felde R.L."/>
            <person name="Korf I.F."/>
            <person name="Cutter A.D."/>
            <person name="Schartner C.M."/>
            <person name="Ralston E.J."/>
            <person name="Meyer B.J."/>
            <person name="Haag E.S."/>
        </authorList>
    </citation>
    <scope>NUCLEOTIDE SEQUENCE [LARGE SCALE GENOMIC DNA]</scope>
    <source>
        <strain evidence="3">JU1422</strain>
    </source>
</reference>
<gene>
    <name evidence="2" type="primary">Cnig_chr_IV.g16227</name>
    <name evidence="2" type="ORF">B9Z55_016227</name>
</gene>
<comment type="caution">
    <text evidence="2">The sequence shown here is derived from an EMBL/GenBank/DDBJ whole genome shotgun (WGS) entry which is preliminary data.</text>
</comment>
<keyword evidence="1" id="KW-1133">Transmembrane helix</keyword>
<dbReference type="AlphaFoldDB" id="A0A2G5UEM5"/>
<protein>
    <submittedName>
        <fullName evidence="2">Uncharacterized protein</fullName>
    </submittedName>
</protein>
<evidence type="ECO:0000256" key="1">
    <source>
        <dbReference type="SAM" id="Phobius"/>
    </source>
</evidence>
<accession>A0A2G5UEM5</accession>
<dbReference type="Proteomes" id="UP000230233">
    <property type="component" value="Chromosome IV"/>
</dbReference>
<keyword evidence="3" id="KW-1185">Reference proteome</keyword>
<proteinExistence type="predicted"/>
<keyword evidence="1" id="KW-0812">Transmembrane</keyword>
<evidence type="ECO:0000313" key="3">
    <source>
        <dbReference type="Proteomes" id="UP000230233"/>
    </source>
</evidence>